<sequence length="299" mass="33948">MHFFQNDKTVLKEVESHLSEKFGGEVKILASDSLGGGCINHASKIETSAGVFFLKWNGNCMDDMFLREAESLEELRKAAAGQLVVPEVFAAKKVDASPGFLVLEYLESGYGSGDSDEILGRGLATIHKYSAEKFGFYHNNYCGSTPQDNSRKTNWAEFFRDNRLRFLLNLIQKERPLPVNEMQVYDRLLNKIPELVPKNSVPVLIHGDLWSGNYMNTTGGPALIDPASYYADCEMEMGIMTMFGGFSQRFYSAYNEVHPLPANWKERNRLYQLYHVLNHYYLFGGGYRSQALQIARNYL</sequence>
<dbReference type="Proteomes" id="UP000886047">
    <property type="component" value="Unassembled WGS sequence"/>
</dbReference>
<dbReference type="AlphaFoldDB" id="A0A831LR19"/>
<evidence type="ECO:0000313" key="3">
    <source>
        <dbReference type="EMBL" id="HDR51077.1"/>
    </source>
</evidence>
<dbReference type="InterPro" id="IPR016477">
    <property type="entry name" value="Fructo-/Ketosamine-3-kinase"/>
</dbReference>
<evidence type="ECO:0000256" key="1">
    <source>
        <dbReference type="ARBA" id="ARBA00009460"/>
    </source>
</evidence>
<comment type="caution">
    <text evidence="3">The sequence shown here is derived from an EMBL/GenBank/DDBJ whole genome shotgun (WGS) entry which is preliminary data.</text>
</comment>
<dbReference type="Pfam" id="PF03881">
    <property type="entry name" value="Fructosamin_kin"/>
    <property type="match status" value="1"/>
</dbReference>
<gene>
    <name evidence="3" type="ORF">ENN90_05560</name>
</gene>
<keyword evidence="2 3" id="KW-0418">Kinase</keyword>
<evidence type="ECO:0000256" key="2">
    <source>
        <dbReference type="PIRNR" id="PIRNR006221"/>
    </source>
</evidence>
<keyword evidence="2" id="KW-0808">Transferase</keyword>
<accession>A0A831LR19</accession>
<organism evidence="3">
    <name type="scientific">Mariniphaga anaerophila</name>
    <dbReference type="NCBI Taxonomy" id="1484053"/>
    <lineage>
        <taxon>Bacteria</taxon>
        <taxon>Pseudomonadati</taxon>
        <taxon>Bacteroidota</taxon>
        <taxon>Bacteroidia</taxon>
        <taxon>Marinilabiliales</taxon>
        <taxon>Prolixibacteraceae</taxon>
        <taxon>Mariniphaga</taxon>
    </lineage>
</organism>
<name>A0A831LR19_9BACT</name>
<protein>
    <submittedName>
        <fullName evidence="3">Fructosamine kinase</fullName>
    </submittedName>
</protein>
<dbReference type="Gene3D" id="3.30.200.20">
    <property type="entry name" value="Phosphorylase Kinase, domain 1"/>
    <property type="match status" value="1"/>
</dbReference>
<dbReference type="Gene3D" id="3.90.1200.10">
    <property type="match status" value="1"/>
</dbReference>
<reference evidence="3" key="1">
    <citation type="journal article" date="2020" name="mSystems">
        <title>Genome- and Community-Level Interaction Insights into Carbon Utilization and Element Cycling Functions of Hydrothermarchaeota in Hydrothermal Sediment.</title>
        <authorList>
            <person name="Zhou Z."/>
            <person name="Liu Y."/>
            <person name="Xu W."/>
            <person name="Pan J."/>
            <person name="Luo Z.H."/>
            <person name="Li M."/>
        </authorList>
    </citation>
    <scope>NUCLEOTIDE SEQUENCE [LARGE SCALE GENOMIC DNA]</scope>
    <source>
        <strain evidence="3">SpSt-1217</strain>
    </source>
</reference>
<dbReference type="InterPro" id="IPR011009">
    <property type="entry name" value="Kinase-like_dom_sf"/>
</dbReference>
<proteinExistence type="inferred from homology"/>
<dbReference type="SUPFAM" id="SSF56112">
    <property type="entry name" value="Protein kinase-like (PK-like)"/>
    <property type="match status" value="1"/>
</dbReference>
<dbReference type="PANTHER" id="PTHR12149:SF8">
    <property type="entry name" value="PROTEIN-RIBULOSAMINE 3-KINASE"/>
    <property type="match status" value="1"/>
</dbReference>
<dbReference type="PANTHER" id="PTHR12149">
    <property type="entry name" value="FRUCTOSAMINE 3 KINASE-RELATED PROTEIN"/>
    <property type="match status" value="1"/>
</dbReference>
<dbReference type="GO" id="GO:0016301">
    <property type="term" value="F:kinase activity"/>
    <property type="evidence" value="ECO:0007669"/>
    <property type="project" value="UniProtKB-UniRule"/>
</dbReference>
<dbReference type="PIRSF" id="PIRSF006221">
    <property type="entry name" value="Ketosamine-3-kinase"/>
    <property type="match status" value="1"/>
</dbReference>
<comment type="similarity">
    <text evidence="1 2">Belongs to the fructosamine kinase family.</text>
</comment>
<dbReference type="EMBL" id="DSDK01000310">
    <property type="protein sequence ID" value="HDR51077.1"/>
    <property type="molecule type" value="Genomic_DNA"/>
</dbReference>